<keyword evidence="8" id="KW-0997">Cell inner membrane</keyword>
<dbReference type="PROSITE" id="PS00211">
    <property type="entry name" value="ABC_TRANSPORTER_1"/>
    <property type="match status" value="1"/>
</dbReference>
<dbReference type="CDD" id="cd03218">
    <property type="entry name" value="ABC_YhbG"/>
    <property type="match status" value="1"/>
</dbReference>
<dbReference type="GO" id="GO:0005737">
    <property type="term" value="C:cytoplasm"/>
    <property type="evidence" value="ECO:0007669"/>
    <property type="project" value="UniProtKB-SubCell"/>
</dbReference>
<keyword evidence="7" id="KW-0963">Cytoplasm</keyword>
<dbReference type="GO" id="GO:0055085">
    <property type="term" value="P:transmembrane transport"/>
    <property type="evidence" value="ECO:0007669"/>
    <property type="project" value="InterPro"/>
</dbReference>
<proteinExistence type="inferred from homology"/>
<keyword evidence="12" id="KW-0472">Membrane</keyword>
<comment type="subunit">
    <text evidence="14">Component of the lipopolysaccharide transport and assembly complex. The LptBFG transporter is composed of two ATP-binding proteins (LptB) and two transmembrane proteins (LptF and LptG).</text>
</comment>
<dbReference type="Gene3D" id="3.40.50.300">
    <property type="entry name" value="P-loop containing nucleotide triphosphate hydrolases"/>
    <property type="match status" value="1"/>
</dbReference>
<protein>
    <recommendedName>
        <fullName evidence="4">Lipopolysaccharide export system ATP-binding protein LptB</fullName>
    </recommendedName>
</protein>
<evidence type="ECO:0000259" key="16">
    <source>
        <dbReference type="PROSITE" id="PS50893"/>
    </source>
</evidence>
<evidence type="ECO:0000256" key="1">
    <source>
        <dbReference type="ARBA" id="ARBA00004496"/>
    </source>
</evidence>
<evidence type="ECO:0000256" key="3">
    <source>
        <dbReference type="ARBA" id="ARBA00010865"/>
    </source>
</evidence>
<keyword evidence="6" id="KW-1003">Cell membrane</keyword>
<dbReference type="InterPro" id="IPR017871">
    <property type="entry name" value="ABC_transporter-like_CS"/>
</dbReference>
<dbReference type="EMBL" id="CADCUQ010000652">
    <property type="protein sequence ID" value="CAA9420972.1"/>
    <property type="molecule type" value="Genomic_DNA"/>
</dbReference>
<accession>A0A6J4PPM5</accession>
<organism evidence="17">
    <name type="scientific">uncultured Phycisphaerae bacterium</name>
    <dbReference type="NCBI Taxonomy" id="904963"/>
    <lineage>
        <taxon>Bacteria</taxon>
        <taxon>Pseudomonadati</taxon>
        <taxon>Planctomycetota</taxon>
        <taxon>Phycisphaerae</taxon>
        <taxon>environmental samples</taxon>
    </lineage>
</organism>
<dbReference type="SMART" id="SM00382">
    <property type="entry name" value="AAA"/>
    <property type="match status" value="1"/>
</dbReference>
<dbReference type="PANTHER" id="PTHR45772:SF10">
    <property type="entry name" value="LIPOPOLYSACCHARIDE EXPORT SYSTEM ATP-BINDING PROTEIN LPTB"/>
    <property type="match status" value="1"/>
</dbReference>
<comment type="function">
    <text evidence="13">Part of the ABC transporter complex LptBFG involved in the translocation of lipopolysaccharide (LPS) from the inner membrane to the outer membrane. Probably responsible for energy coupling to the transport system.</text>
</comment>
<keyword evidence="5" id="KW-0813">Transport</keyword>
<keyword evidence="9" id="KW-0547">Nucleotide-binding</keyword>
<evidence type="ECO:0000256" key="9">
    <source>
        <dbReference type="ARBA" id="ARBA00022741"/>
    </source>
</evidence>
<evidence type="ECO:0000256" key="12">
    <source>
        <dbReference type="ARBA" id="ARBA00023136"/>
    </source>
</evidence>
<dbReference type="Pfam" id="PF12399">
    <property type="entry name" value="BCA_ABC_TP_C"/>
    <property type="match status" value="1"/>
</dbReference>
<dbReference type="InterPro" id="IPR030921">
    <property type="entry name" value="LPS_export_LptB"/>
</dbReference>
<evidence type="ECO:0000313" key="17">
    <source>
        <dbReference type="EMBL" id="CAA9420972.1"/>
    </source>
</evidence>
<name>A0A6J4PPM5_9BACT</name>
<evidence type="ECO:0000256" key="11">
    <source>
        <dbReference type="ARBA" id="ARBA00022967"/>
    </source>
</evidence>
<dbReference type="GO" id="GO:0005524">
    <property type="term" value="F:ATP binding"/>
    <property type="evidence" value="ECO:0007669"/>
    <property type="project" value="UniProtKB-KW"/>
</dbReference>
<keyword evidence="10 17" id="KW-0067">ATP-binding</keyword>
<dbReference type="PROSITE" id="PS50893">
    <property type="entry name" value="ABC_TRANSPORTER_2"/>
    <property type="match status" value="1"/>
</dbReference>
<dbReference type="PANTHER" id="PTHR45772">
    <property type="entry name" value="CONSERVED COMPONENT OF ABC TRANSPORTER FOR NATURAL AMINO ACIDS-RELATED"/>
    <property type="match status" value="1"/>
</dbReference>
<evidence type="ECO:0000256" key="8">
    <source>
        <dbReference type="ARBA" id="ARBA00022519"/>
    </source>
</evidence>
<comment type="similarity">
    <text evidence="3">Belongs to the ABC transporter superfamily. Outer membrane lipopolysaccharide export (TC 1.B.42) family.</text>
</comment>
<dbReference type="InterPro" id="IPR003439">
    <property type="entry name" value="ABC_transporter-like_ATP-bd"/>
</dbReference>
<feature type="domain" description="ABC transporter" evidence="16">
    <location>
        <begin position="18"/>
        <end position="251"/>
    </location>
</feature>
<dbReference type="SUPFAM" id="SSF52540">
    <property type="entry name" value="P-loop containing nucleoside triphosphate hydrolases"/>
    <property type="match status" value="1"/>
</dbReference>
<dbReference type="GO" id="GO:0043190">
    <property type="term" value="C:ATP-binding cassette (ABC) transporter complex"/>
    <property type="evidence" value="ECO:0007669"/>
    <property type="project" value="InterPro"/>
</dbReference>
<evidence type="ECO:0000256" key="10">
    <source>
        <dbReference type="ARBA" id="ARBA00022840"/>
    </source>
</evidence>
<evidence type="ECO:0000256" key="13">
    <source>
        <dbReference type="ARBA" id="ARBA00024818"/>
    </source>
</evidence>
<evidence type="ECO:0000256" key="2">
    <source>
        <dbReference type="ARBA" id="ARBA00004515"/>
    </source>
</evidence>
<evidence type="ECO:0000256" key="5">
    <source>
        <dbReference type="ARBA" id="ARBA00022448"/>
    </source>
</evidence>
<dbReference type="AlphaFoldDB" id="A0A6J4PPM5"/>
<feature type="region of interest" description="Disordered" evidence="15">
    <location>
        <begin position="265"/>
        <end position="298"/>
    </location>
</feature>
<dbReference type="NCBIfam" id="TIGR04406">
    <property type="entry name" value="LPS_export_lptB"/>
    <property type="match status" value="1"/>
</dbReference>
<gene>
    <name evidence="17" type="ORF">AVDCRST_MAG64-2923</name>
</gene>
<sequence>MMDAARARAERDFPMNLLETTKLVKTYNGRTVVDEVSFVLAQEEIVGLLGRNGAGKTTSFRMILGMVTPDSGAVAFDGTDITQLPMYKRARLGIGYLPQEQSDFRRLTVWQNLQAILETLNISRAERNRRAEQLLDQYGLLKLRKQLAHTLSGGERRKLEIARTLCTQPKLILLDEPFSGVDPIAVEDLQVEVKRLREEFHKSVLITDHNVPQTLKVCDRALIINEGRVFAEGTPRQIINDPSVRSAYLGNTFRGDEFDDVPLAATTAPASPLPGTAAPRQPMRLPRAAAAEAPRAGR</sequence>
<evidence type="ECO:0000256" key="15">
    <source>
        <dbReference type="SAM" id="MobiDB-lite"/>
    </source>
</evidence>
<evidence type="ECO:0000256" key="4">
    <source>
        <dbReference type="ARBA" id="ARBA00017803"/>
    </source>
</evidence>
<reference evidence="17" key="1">
    <citation type="submission" date="2020-02" db="EMBL/GenBank/DDBJ databases">
        <authorList>
            <person name="Meier V. D."/>
        </authorList>
    </citation>
    <scope>NUCLEOTIDE SEQUENCE</scope>
    <source>
        <strain evidence="17">AVDCRST_MAG64</strain>
    </source>
</reference>
<dbReference type="InterPro" id="IPR027417">
    <property type="entry name" value="P-loop_NTPase"/>
</dbReference>
<dbReference type="Pfam" id="PF00005">
    <property type="entry name" value="ABC_tran"/>
    <property type="match status" value="1"/>
</dbReference>
<keyword evidence="11" id="KW-1278">Translocase</keyword>
<dbReference type="InterPro" id="IPR032823">
    <property type="entry name" value="BCA_ABC_TP_C"/>
</dbReference>
<comment type="subcellular location">
    <subcellularLocation>
        <location evidence="2">Cell inner membrane</location>
        <topology evidence="2">Peripheral membrane protein</topology>
        <orientation evidence="2">Cytoplasmic side</orientation>
    </subcellularLocation>
    <subcellularLocation>
        <location evidence="1">Cytoplasm</location>
    </subcellularLocation>
</comment>
<evidence type="ECO:0000256" key="14">
    <source>
        <dbReference type="ARBA" id="ARBA00026081"/>
    </source>
</evidence>
<dbReference type="InterPro" id="IPR051120">
    <property type="entry name" value="ABC_AA/LPS_Transport"/>
</dbReference>
<dbReference type="InterPro" id="IPR003593">
    <property type="entry name" value="AAA+_ATPase"/>
</dbReference>
<evidence type="ECO:0000256" key="7">
    <source>
        <dbReference type="ARBA" id="ARBA00022490"/>
    </source>
</evidence>
<evidence type="ECO:0000256" key="6">
    <source>
        <dbReference type="ARBA" id="ARBA00022475"/>
    </source>
</evidence>
<dbReference type="GO" id="GO:0016887">
    <property type="term" value="F:ATP hydrolysis activity"/>
    <property type="evidence" value="ECO:0007669"/>
    <property type="project" value="InterPro"/>
</dbReference>